<dbReference type="InterPro" id="IPR020904">
    <property type="entry name" value="Sc_DH/Rdtase_CS"/>
</dbReference>
<name>A0A852T4H6_9MICO</name>
<dbReference type="InterPro" id="IPR002347">
    <property type="entry name" value="SDR_fam"/>
</dbReference>
<evidence type="ECO:0000256" key="2">
    <source>
        <dbReference type="ARBA" id="ARBA00023002"/>
    </source>
</evidence>
<dbReference type="GO" id="GO:0004316">
    <property type="term" value="F:3-oxoacyl-[acyl-carrier-protein] reductase (NADPH) activity"/>
    <property type="evidence" value="ECO:0007669"/>
    <property type="project" value="UniProtKB-EC"/>
</dbReference>
<comment type="caution">
    <text evidence="4">The sequence shown here is derived from an EMBL/GenBank/DDBJ whole genome shotgun (WGS) entry which is preliminary data.</text>
</comment>
<dbReference type="PRINTS" id="PR00080">
    <property type="entry name" value="SDRFAMILY"/>
</dbReference>
<dbReference type="PANTHER" id="PTHR42760:SF40">
    <property type="entry name" value="3-OXOACYL-[ACYL-CARRIER-PROTEIN] REDUCTASE, CHLOROPLASTIC"/>
    <property type="match status" value="1"/>
</dbReference>
<dbReference type="RefSeq" id="WP_179457580.1">
    <property type="nucleotide sequence ID" value="NZ_BAAAPX010000001.1"/>
</dbReference>
<dbReference type="PROSITE" id="PS00061">
    <property type="entry name" value="ADH_SHORT"/>
    <property type="match status" value="1"/>
</dbReference>
<dbReference type="SMART" id="SM00822">
    <property type="entry name" value="PKS_KR"/>
    <property type="match status" value="1"/>
</dbReference>
<dbReference type="PRINTS" id="PR00081">
    <property type="entry name" value="GDHRDH"/>
</dbReference>
<dbReference type="EC" id="1.1.1.100" evidence="4"/>
<dbReference type="AlphaFoldDB" id="A0A852T4H6"/>
<evidence type="ECO:0000313" key="5">
    <source>
        <dbReference type="Proteomes" id="UP000589620"/>
    </source>
</evidence>
<feature type="domain" description="Ketoreductase" evidence="3">
    <location>
        <begin position="8"/>
        <end position="186"/>
    </location>
</feature>
<keyword evidence="2 4" id="KW-0560">Oxidoreductase</keyword>
<evidence type="ECO:0000259" key="3">
    <source>
        <dbReference type="SMART" id="SM00822"/>
    </source>
</evidence>
<comment type="similarity">
    <text evidence="1">Belongs to the short-chain dehydrogenases/reductases (SDR) family.</text>
</comment>
<organism evidence="4 5">
    <name type="scientific">Leifsonia soli</name>
    <dbReference type="NCBI Taxonomy" id="582665"/>
    <lineage>
        <taxon>Bacteria</taxon>
        <taxon>Bacillati</taxon>
        <taxon>Actinomycetota</taxon>
        <taxon>Actinomycetes</taxon>
        <taxon>Micrococcales</taxon>
        <taxon>Microbacteriaceae</taxon>
        <taxon>Leifsonia</taxon>
    </lineage>
</organism>
<accession>A0A852T4H6</accession>
<sequence>MTASSPARTVLITGGATGIGLGIAEAFLNAGDRVAITTNASPVPEHVADRVIAERMDVTDSAAVTATVARIGVALGGRIDVLVNNAGGLVARRPTDAADDAHWHQVIELNLSSVFYVVRAALPLMADGGRIVNISSLAAHNGGGHGAGAYAAAKAGVEGLTRALAKELGPRRIAVSAVAPGLILETPFHERFTPEADQRATIAATPLGRAGTPGDVAAATMYLASEAGGFASGTVVAVNGAAAFH</sequence>
<dbReference type="InterPro" id="IPR057326">
    <property type="entry name" value="KR_dom"/>
</dbReference>
<dbReference type="EMBL" id="JACCBJ010000001">
    <property type="protein sequence ID" value="NYD75762.1"/>
    <property type="molecule type" value="Genomic_DNA"/>
</dbReference>
<dbReference type="Pfam" id="PF13561">
    <property type="entry name" value="adh_short_C2"/>
    <property type="match status" value="1"/>
</dbReference>
<reference evidence="4 5" key="1">
    <citation type="submission" date="2020-07" db="EMBL/GenBank/DDBJ databases">
        <title>Sequencing the genomes of 1000 actinobacteria strains.</title>
        <authorList>
            <person name="Klenk H.-P."/>
        </authorList>
    </citation>
    <scope>NUCLEOTIDE SEQUENCE [LARGE SCALE GENOMIC DNA]</scope>
    <source>
        <strain evidence="4 5">DSM 23871</strain>
    </source>
</reference>
<gene>
    <name evidence="4" type="ORF">BJ963_003281</name>
</gene>
<dbReference type="Proteomes" id="UP000589620">
    <property type="component" value="Unassembled WGS sequence"/>
</dbReference>
<keyword evidence="5" id="KW-1185">Reference proteome</keyword>
<dbReference type="PANTHER" id="PTHR42760">
    <property type="entry name" value="SHORT-CHAIN DEHYDROGENASES/REDUCTASES FAMILY MEMBER"/>
    <property type="match status" value="1"/>
</dbReference>
<proteinExistence type="inferred from homology"/>
<evidence type="ECO:0000256" key="1">
    <source>
        <dbReference type="ARBA" id="ARBA00006484"/>
    </source>
</evidence>
<dbReference type="GO" id="GO:0030497">
    <property type="term" value="P:fatty acid elongation"/>
    <property type="evidence" value="ECO:0007669"/>
    <property type="project" value="TreeGrafter"/>
</dbReference>
<dbReference type="FunFam" id="3.40.50.720:FF:000084">
    <property type="entry name" value="Short-chain dehydrogenase reductase"/>
    <property type="match status" value="1"/>
</dbReference>
<dbReference type="InterPro" id="IPR036291">
    <property type="entry name" value="NAD(P)-bd_dom_sf"/>
</dbReference>
<dbReference type="SUPFAM" id="SSF51735">
    <property type="entry name" value="NAD(P)-binding Rossmann-fold domains"/>
    <property type="match status" value="1"/>
</dbReference>
<dbReference type="Gene3D" id="3.40.50.720">
    <property type="entry name" value="NAD(P)-binding Rossmann-like Domain"/>
    <property type="match status" value="1"/>
</dbReference>
<evidence type="ECO:0000313" key="4">
    <source>
        <dbReference type="EMBL" id="NYD75762.1"/>
    </source>
</evidence>
<protein>
    <submittedName>
        <fullName evidence="4">3-oxoacyl-[acyl-carrier protein] reductase</fullName>
        <ecNumber evidence="4">1.1.1.100</ecNumber>
    </submittedName>
</protein>
<dbReference type="CDD" id="cd05233">
    <property type="entry name" value="SDR_c"/>
    <property type="match status" value="1"/>
</dbReference>